<dbReference type="OrthoDB" id="4939521at2"/>
<dbReference type="RefSeq" id="WP_007490765.1">
    <property type="nucleotide sequence ID" value="NZ_AGBF01000001.1"/>
</dbReference>
<sequence length="109" mass="11598">MRDHLLAAGHELSRCTLKMAGEPHPLAVDLVDLSSGRLVVARGTTSRPALQEAIGELLDLGGLFGDTLTKTLLVPKPPDSDLTGLLSRLGIAWLWPRGADFCEGTRCPA</sequence>
<evidence type="ECO:0000313" key="1">
    <source>
        <dbReference type="EMBL" id="EGX61949.1"/>
    </source>
</evidence>
<evidence type="ECO:0000313" key="2">
    <source>
        <dbReference type="Proteomes" id="UP000004217"/>
    </source>
</evidence>
<name>G2G453_9ACTN</name>
<protein>
    <submittedName>
        <fullName evidence="1">Uncharacterized protein</fullName>
    </submittedName>
</protein>
<gene>
    <name evidence="1" type="ORF">SZN_01270</name>
</gene>
<keyword evidence="2" id="KW-1185">Reference proteome</keyword>
<reference evidence="1 2" key="1">
    <citation type="submission" date="2011-08" db="EMBL/GenBank/DDBJ databases">
        <authorList>
            <person name="Lin Y."/>
            <person name="Hao X."/>
            <person name="Johnstone L."/>
            <person name="Miller S.J."/>
            <person name="Wei G."/>
            <person name="Rensing C."/>
        </authorList>
    </citation>
    <scope>NUCLEOTIDE SEQUENCE [LARGE SCALE GENOMIC DNA]</scope>
    <source>
        <strain evidence="1 2">K42</strain>
    </source>
</reference>
<dbReference type="Proteomes" id="UP000004217">
    <property type="component" value="Unassembled WGS sequence"/>
</dbReference>
<dbReference type="AlphaFoldDB" id="G2G453"/>
<dbReference type="EMBL" id="AGBF01000001">
    <property type="protein sequence ID" value="EGX61949.1"/>
    <property type="molecule type" value="Genomic_DNA"/>
</dbReference>
<accession>G2G453</accession>
<dbReference type="PATRIC" id="fig|700597.3.peg.238"/>
<proteinExistence type="predicted"/>
<comment type="caution">
    <text evidence="1">The sequence shown here is derived from an EMBL/GenBank/DDBJ whole genome shotgun (WGS) entry which is preliminary data.</text>
</comment>
<organism evidence="1 2">
    <name type="scientific">Streptomyces zinciresistens K42</name>
    <dbReference type="NCBI Taxonomy" id="700597"/>
    <lineage>
        <taxon>Bacteria</taxon>
        <taxon>Bacillati</taxon>
        <taxon>Actinomycetota</taxon>
        <taxon>Actinomycetes</taxon>
        <taxon>Kitasatosporales</taxon>
        <taxon>Streptomycetaceae</taxon>
        <taxon>Streptomyces</taxon>
    </lineage>
</organism>